<accession>A0A5M3X1I1</accession>
<dbReference type="PANTHER" id="PTHR33164:SF43">
    <property type="entry name" value="HTH-TYPE TRANSCRIPTIONAL REPRESSOR YETL"/>
    <property type="match status" value="1"/>
</dbReference>
<dbReference type="Pfam" id="PF12802">
    <property type="entry name" value="MarR_2"/>
    <property type="match status" value="1"/>
</dbReference>
<dbReference type="GO" id="GO:0006950">
    <property type="term" value="P:response to stress"/>
    <property type="evidence" value="ECO:0007669"/>
    <property type="project" value="TreeGrafter"/>
</dbReference>
<dbReference type="SMART" id="SM00347">
    <property type="entry name" value="HTH_MARR"/>
    <property type="match status" value="1"/>
</dbReference>
<dbReference type="InterPro" id="IPR039422">
    <property type="entry name" value="MarR/SlyA-like"/>
</dbReference>
<proteinExistence type="predicted"/>
<evidence type="ECO:0000259" key="1">
    <source>
        <dbReference type="PROSITE" id="PS50995"/>
    </source>
</evidence>
<dbReference type="EMBL" id="BLAE01000065">
    <property type="protein sequence ID" value="GES14850.1"/>
    <property type="molecule type" value="Genomic_DNA"/>
</dbReference>
<evidence type="ECO:0000313" key="3">
    <source>
        <dbReference type="Proteomes" id="UP000331127"/>
    </source>
</evidence>
<dbReference type="PROSITE" id="PS50995">
    <property type="entry name" value="HTH_MARR_2"/>
    <property type="match status" value="1"/>
</dbReference>
<name>A0A5M3X1I1_9ACTN</name>
<evidence type="ECO:0000313" key="2">
    <source>
        <dbReference type="EMBL" id="GES14850.1"/>
    </source>
</evidence>
<dbReference type="PRINTS" id="PR00598">
    <property type="entry name" value="HTHMARR"/>
</dbReference>
<dbReference type="RefSeq" id="WP_155360011.1">
    <property type="nucleotide sequence ID" value="NZ_BAAAHL010000009.1"/>
</dbReference>
<dbReference type="Gene3D" id="1.10.10.10">
    <property type="entry name" value="Winged helix-like DNA-binding domain superfamily/Winged helix DNA-binding domain"/>
    <property type="match status" value="1"/>
</dbReference>
<dbReference type="PANTHER" id="PTHR33164">
    <property type="entry name" value="TRANSCRIPTIONAL REGULATOR, MARR FAMILY"/>
    <property type="match status" value="1"/>
</dbReference>
<dbReference type="SUPFAM" id="SSF46785">
    <property type="entry name" value="Winged helix' DNA-binding domain"/>
    <property type="match status" value="1"/>
</dbReference>
<gene>
    <name evidence="2" type="ORF">Amac_084470</name>
</gene>
<comment type="caution">
    <text evidence="2">The sequence shown here is derived from an EMBL/GenBank/DDBJ whole genome shotgun (WGS) entry which is preliminary data.</text>
</comment>
<dbReference type="InterPro" id="IPR000835">
    <property type="entry name" value="HTH_MarR-typ"/>
</dbReference>
<dbReference type="InterPro" id="IPR036390">
    <property type="entry name" value="WH_DNA-bd_sf"/>
</dbReference>
<sequence>MTPQEGRADGDFGWHLGVLLSAYHGSVTPLLGELPHAMRGYQILSTVVHGDQPTQAALAAHLSIDRTVMTYLIDDLVKAGLVERQLNPADRRARKIVVTPLGERTLAELEQRVREAEESLLGGLDERQRAAFRDLLRRVACGLRDIEPQADPCVAAEHVLTELP</sequence>
<dbReference type="Proteomes" id="UP000331127">
    <property type="component" value="Unassembled WGS sequence"/>
</dbReference>
<protein>
    <recommendedName>
        <fullName evidence="1">HTH marR-type domain-containing protein</fullName>
    </recommendedName>
</protein>
<keyword evidence="3" id="KW-1185">Reference proteome</keyword>
<dbReference type="OrthoDB" id="8635520at2"/>
<dbReference type="GO" id="GO:0003700">
    <property type="term" value="F:DNA-binding transcription factor activity"/>
    <property type="evidence" value="ECO:0007669"/>
    <property type="project" value="InterPro"/>
</dbReference>
<dbReference type="InterPro" id="IPR036388">
    <property type="entry name" value="WH-like_DNA-bd_sf"/>
</dbReference>
<organism evidence="2 3">
    <name type="scientific">Acrocarpospora macrocephala</name>
    <dbReference type="NCBI Taxonomy" id="150177"/>
    <lineage>
        <taxon>Bacteria</taxon>
        <taxon>Bacillati</taxon>
        <taxon>Actinomycetota</taxon>
        <taxon>Actinomycetes</taxon>
        <taxon>Streptosporangiales</taxon>
        <taxon>Streptosporangiaceae</taxon>
        <taxon>Acrocarpospora</taxon>
    </lineage>
</organism>
<dbReference type="AlphaFoldDB" id="A0A5M3X1I1"/>
<reference evidence="2 3" key="1">
    <citation type="submission" date="2019-10" db="EMBL/GenBank/DDBJ databases">
        <title>Whole genome shotgun sequence of Acrocarpospora macrocephala NBRC 16266.</title>
        <authorList>
            <person name="Ichikawa N."/>
            <person name="Kimura A."/>
            <person name="Kitahashi Y."/>
            <person name="Komaki H."/>
            <person name="Oguchi A."/>
        </authorList>
    </citation>
    <scope>NUCLEOTIDE SEQUENCE [LARGE SCALE GENOMIC DNA]</scope>
    <source>
        <strain evidence="2 3">NBRC 16266</strain>
    </source>
</reference>
<feature type="domain" description="HTH marR-type" evidence="1">
    <location>
        <begin position="1"/>
        <end position="141"/>
    </location>
</feature>